<evidence type="ECO:0000256" key="2">
    <source>
        <dbReference type="SAM" id="MobiDB-lite"/>
    </source>
</evidence>
<feature type="region of interest" description="Disordered" evidence="2">
    <location>
        <begin position="210"/>
        <end position="243"/>
    </location>
</feature>
<dbReference type="OrthoDB" id="6621649at2759"/>
<feature type="compositionally biased region" description="Basic and acidic residues" evidence="2">
    <location>
        <begin position="459"/>
        <end position="471"/>
    </location>
</feature>
<proteinExistence type="predicted"/>
<accession>A0A1J1HUN4</accession>
<evidence type="ECO:0000313" key="3">
    <source>
        <dbReference type="EMBL" id="CRK91250.1"/>
    </source>
</evidence>
<feature type="region of interest" description="Disordered" evidence="2">
    <location>
        <begin position="1"/>
        <end position="48"/>
    </location>
</feature>
<dbReference type="AlphaFoldDB" id="A0A1J1HUN4"/>
<protein>
    <submittedName>
        <fullName evidence="3">CLUMA_CG004930, isoform A</fullName>
    </submittedName>
</protein>
<dbReference type="EMBL" id="CVRI01000020">
    <property type="protein sequence ID" value="CRK91250.1"/>
    <property type="molecule type" value="Genomic_DNA"/>
</dbReference>
<feature type="compositionally biased region" description="Acidic residues" evidence="2">
    <location>
        <begin position="224"/>
        <end position="235"/>
    </location>
</feature>
<evidence type="ECO:0000313" key="4">
    <source>
        <dbReference type="Proteomes" id="UP000183832"/>
    </source>
</evidence>
<keyword evidence="1" id="KW-0175">Coiled coil</keyword>
<keyword evidence="4" id="KW-1185">Reference proteome</keyword>
<feature type="coiled-coil region" evidence="1">
    <location>
        <begin position="368"/>
        <end position="402"/>
    </location>
</feature>
<name>A0A1J1HUN4_9DIPT</name>
<dbReference type="STRING" id="568069.A0A1J1HUN4"/>
<gene>
    <name evidence="3" type="ORF">CLUMA_CG004930</name>
</gene>
<reference evidence="3 4" key="1">
    <citation type="submission" date="2015-04" db="EMBL/GenBank/DDBJ databases">
        <authorList>
            <person name="Syromyatnikov M.Y."/>
            <person name="Popov V.N."/>
        </authorList>
    </citation>
    <scope>NUCLEOTIDE SEQUENCE [LARGE SCALE GENOMIC DNA]</scope>
</reference>
<feature type="compositionally biased region" description="Low complexity" evidence="2">
    <location>
        <begin position="12"/>
        <end position="32"/>
    </location>
</feature>
<feature type="region of interest" description="Disordered" evidence="2">
    <location>
        <begin position="517"/>
        <end position="583"/>
    </location>
</feature>
<feature type="region of interest" description="Disordered" evidence="2">
    <location>
        <begin position="456"/>
        <end position="476"/>
    </location>
</feature>
<feature type="compositionally biased region" description="Basic and acidic residues" evidence="2">
    <location>
        <begin position="525"/>
        <end position="536"/>
    </location>
</feature>
<feature type="compositionally biased region" description="Polar residues" evidence="2">
    <location>
        <begin position="551"/>
        <end position="562"/>
    </location>
</feature>
<dbReference type="Proteomes" id="UP000183832">
    <property type="component" value="Unassembled WGS sequence"/>
</dbReference>
<evidence type="ECO:0000256" key="1">
    <source>
        <dbReference type="SAM" id="Coils"/>
    </source>
</evidence>
<sequence>MSKTSCDNFEKSNNVEASTSNVNNTSNNSNATPKRKNKNNKTPNNNINNISYEHHLEKWLENTSKMNGDDNSFDNIWPFMNTPSSFQPHLKNRKSAVHPQFQYNDTISLPSFKNSSQDEAQILAGFLNQSSSSRQQQIPNFMYPQQHSQQSSLSNHPLASSFSTQEFHSLPFFDNMKNDKSLNSEPDFFDNARRNESLLIKEKQNGAAMLNESENSPRTNDLSVDGDLDDDEEEKQLDSNNFTEPNDKKLLVNLLKQIKFLHETNSKIFRNLHETKVELEALKHAPSWGLRHRKDSVSGLSVHSQPFGYGGTASPAPTYYSQGGSNYPGVVTDLIREVRDAGRIRDDSLMNRVRAMVDEKSWSLNEVNMRLMREMEEIKIHLQTLKIERETTVDRISRLEEEVHLMKASQLARKNPFQNFSQFHTQLESSLAANDHQNRSNNMNLSYGITNRTNDGFLFDEKSQSPSKDDNSNGSHVMQLEKDTVLLRRDLQDALASRKQAENRILALEHLVTSLKSSTQLTDTGHQHNNLDKSEMNETTTKTRITDKKQNFPSSHDNQMESVKTAKASQVKLPTPSGPITDL</sequence>
<organism evidence="3 4">
    <name type="scientific">Clunio marinus</name>
    <dbReference type="NCBI Taxonomy" id="568069"/>
    <lineage>
        <taxon>Eukaryota</taxon>
        <taxon>Metazoa</taxon>
        <taxon>Ecdysozoa</taxon>
        <taxon>Arthropoda</taxon>
        <taxon>Hexapoda</taxon>
        <taxon>Insecta</taxon>
        <taxon>Pterygota</taxon>
        <taxon>Neoptera</taxon>
        <taxon>Endopterygota</taxon>
        <taxon>Diptera</taxon>
        <taxon>Nematocera</taxon>
        <taxon>Chironomoidea</taxon>
        <taxon>Chironomidae</taxon>
        <taxon>Clunio</taxon>
    </lineage>
</organism>